<keyword evidence="5 12" id="KW-0812">Transmembrane</keyword>
<keyword evidence="9" id="KW-0496">Mitochondrion</keyword>
<accession>A0A212EPN9</accession>
<keyword evidence="10 12" id="KW-0472">Membrane</keyword>
<proteinExistence type="inferred from homology"/>
<evidence type="ECO:0000256" key="9">
    <source>
        <dbReference type="ARBA" id="ARBA00023128"/>
    </source>
</evidence>
<gene>
    <name evidence="13" type="ORF">KGM_209089</name>
</gene>
<name>A0A212EPN9_DANPL</name>
<evidence type="ECO:0000256" key="1">
    <source>
        <dbReference type="ARBA" id="ARBA00004434"/>
    </source>
</evidence>
<dbReference type="InterPro" id="IPR004202">
    <property type="entry name" value="COX7C/Cox8"/>
</dbReference>
<dbReference type="STRING" id="278856.A0A212EPN9"/>
<evidence type="ECO:0000256" key="12">
    <source>
        <dbReference type="SAM" id="Phobius"/>
    </source>
</evidence>
<evidence type="ECO:0000256" key="3">
    <source>
        <dbReference type="ARBA" id="ARBA00010514"/>
    </source>
</evidence>
<evidence type="ECO:0000313" key="14">
    <source>
        <dbReference type="Proteomes" id="UP000007151"/>
    </source>
</evidence>
<keyword evidence="14" id="KW-1185">Reference proteome</keyword>
<dbReference type="KEGG" id="dpl:KGM_209089"/>
<dbReference type="FunFam" id="4.10.49.10:FF:000001">
    <property type="entry name" value="Cytochrome c oxidase subunit 7C"/>
    <property type="match status" value="1"/>
</dbReference>
<evidence type="ECO:0000256" key="4">
    <source>
        <dbReference type="ARBA" id="ARBA00017004"/>
    </source>
</evidence>
<dbReference type="EMBL" id="AGBW02013449">
    <property type="protein sequence ID" value="OWR43421.1"/>
    <property type="molecule type" value="Genomic_DNA"/>
</dbReference>
<comment type="caution">
    <text evidence="13">The sequence shown here is derived from an EMBL/GenBank/DDBJ whole genome shotgun (WGS) entry which is preliminary data.</text>
</comment>
<evidence type="ECO:0000256" key="10">
    <source>
        <dbReference type="ARBA" id="ARBA00023136"/>
    </source>
</evidence>
<comment type="similarity">
    <text evidence="3">Belongs to the cytochrome c oxidase VIIc family.</text>
</comment>
<evidence type="ECO:0000256" key="11">
    <source>
        <dbReference type="ARBA" id="ARBA00031140"/>
    </source>
</evidence>
<dbReference type="Gene3D" id="4.10.49.10">
    <property type="entry name" value="Cytochrome c oxidase subunit VIIc"/>
    <property type="match status" value="1"/>
</dbReference>
<dbReference type="PANTHER" id="PTHR13313:SF0">
    <property type="entry name" value="CYTOCHROME C OXIDASE SUBUNIT 7C, MITOCHONDRIAL"/>
    <property type="match status" value="1"/>
</dbReference>
<dbReference type="UniPathway" id="UPA00705"/>
<comment type="pathway">
    <text evidence="2">Energy metabolism; oxidative phosphorylation.</text>
</comment>
<evidence type="ECO:0000256" key="8">
    <source>
        <dbReference type="ARBA" id="ARBA00022989"/>
    </source>
</evidence>
<comment type="subcellular location">
    <subcellularLocation>
        <location evidence="1">Mitochondrion inner membrane</location>
        <topology evidence="1">Single-pass membrane protein</topology>
    </subcellularLocation>
</comment>
<dbReference type="InterPro" id="IPR036636">
    <property type="entry name" value="COX7C/Cox8_sf"/>
</dbReference>
<dbReference type="Pfam" id="PF02935">
    <property type="entry name" value="COX7C"/>
    <property type="match status" value="1"/>
</dbReference>
<evidence type="ECO:0000256" key="6">
    <source>
        <dbReference type="ARBA" id="ARBA00022792"/>
    </source>
</evidence>
<dbReference type="GO" id="GO:0006123">
    <property type="term" value="P:mitochondrial electron transport, cytochrome c to oxygen"/>
    <property type="evidence" value="ECO:0007669"/>
    <property type="project" value="InterPro"/>
</dbReference>
<dbReference type="SUPFAM" id="SSF81427">
    <property type="entry name" value="Mitochondrial cytochrome c oxidase subunit VIIc (aka VIIIa)"/>
    <property type="match status" value="1"/>
</dbReference>
<reference evidence="13 14" key="1">
    <citation type="journal article" date="2011" name="Cell">
        <title>The monarch butterfly genome yields insights into long-distance migration.</title>
        <authorList>
            <person name="Zhan S."/>
            <person name="Merlin C."/>
            <person name="Boore J.L."/>
            <person name="Reppert S.M."/>
        </authorList>
    </citation>
    <scope>NUCLEOTIDE SEQUENCE [LARGE SCALE GENOMIC DNA]</scope>
    <source>
        <strain evidence="13">F-2</strain>
    </source>
</reference>
<keyword evidence="7" id="KW-0809">Transit peptide</keyword>
<organism evidence="13 14">
    <name type="scientific">Danaus plexippus plexippus</name>
    <dbReference type="NCBI Taxonomy" id="278856"/>
    <lineage>
        <taxon>Eukaryota</taxon>
        <taxon>Metazoa</taxon>
        <taxon>Ecdysozoa</taxon>
        <taxon>Arthropoda</taxon>
        <taxon>Hexapoda</taxon>
        <taxon>Insecta</taxon>
        <taxon>Pterygota</taxon>
        <taxon>Neoptera</taxon>
        <taxon>Endopterygota</taxon>
        <taxon>Lepidoptera</taxon>
        <taxon>Glossata</taxon>
        <taxon>Ditrysia</taxon>
        <taxon>Papilionoidea</taxon>
        <taxon>Nymphalidae</taxon>
        <taxon>Danainae</taxon>
        <taxon>Danaini</taxon>
        <taxon>Danaina</taxon>
        <taxon>Danaus</taxon>
        <taxon>Danaus</taxon>
    </lineage>
</organism>
<sequence length="68" mass="7681">MLGSVRSRIFGQNVMKNFIRNGSHGGVPGENLPFNIHNRARLTMNFLLFALTGISAPFLIVMYQMKKK</sequence>
<dbReference type="AlphaFoldDB" id="A0A212EPN9"/>
<protein>
    <recommendedName>
        <fullName evidence="4">Cytochrome c oxidase subunit 7C, mitochondrial</fullName>
    </recommendedName>
    <alternativeName>
        <fullName evidence="11">Cytochrome c oxidase polypeptide VIIc</fullName>
    </alternativeName>
</protein>
<evidence type="ECO:0000256" key="2">
    <source>
        <dbReference type="ARBA" id="ARBA00004673"/>
    </source>
</evidence>
<dbReference type="InParanoid" id="A0A212EPN9"/>
<keyword evidence="8 12" id="KW-1133">Transmembrane helix</keyword>
<evidence type="ECO:0000256" key="5">
    <source>
        <dbReference type="ARBA" id="ARBA00022692"/>
    </source>
</evidence>
<dbReference type="Proteomes" id="UP000007151">
    <property type="component" value="Unassembled WGS sequence"/>
</dbReference>
<keyword evidence="6" id="KW-0999">Mitochondrion inner membrane</keyword>
<evidence type="ECO:0000313" key="13">
    <source>
        <dbReference type="EMBL" id="OWR43421.1"/>
    </source>
</evidence>
<dbReference type="FunCoup" id="A0A212EPN9">
    <property type="interactions" value="1036"/>
</dbReference>
<dbReference type="PANTHER" id="PTHR13313">
    <property type="entry name" value="CYTOCHROME C OXIDASE SUBUNIT VIIC"/>
    <property type="match status" value="1"/>
</dbReference>
<dbReference type="GO" id="GO:0005743">
    <property type="term" value="C:mitochondrial inner membrane"/>
    <property type="evidence" value="ECO:0007669"/>
    <property type="project" value="UniProtKB-SubCell"/>
</dbReference>
<feature type="transmembrane region" description="Helical" evidence="12">
    <location>
        <begin position="42"/>
        <end position="63"/>
    </location>
</feature>
<dbReference type="GO" id="GO:0045277">
    <property type="term" value="C:respiratory chain complex IV"/>
    <property type="evidence" value="ECO:0007669"/>
    <property type="project" value="InterPro"/>
</dbReference>
<evidence type="ECO:0000256" key="7">
    <source>
        <dbReference type="ARBA" id="ARBA00022946"/>
    </source>
</evidence>